<protein>
    <submittedName>
        <fullName evidence="2">Membrane protein, putative</fullName>
    </submittedName>
</protein>
<feature type="transmembrane region" description="Helical" evidence="1">
    <location>
        <begin position="202"/>
        <end position="225"/>
    </location>
</feature>
<keyword evidence="3" id="KW-1185">Reference proteome</keyword>
<feature type="transmembrane region" description="Helical" evidence="1">
    <location>
        <begin position="73"/>
        <end position="92"/>
    </location>
</feature>
<accession>A0ABP2K2C1</accession>
<feature type="transmembrane region" description="Helical" evidence="1">
    <location>
        <begin position="40"/>
        <end position="67"/>
    </location>
</feature>
<evidence type="ECO:0000313" key="2">
    <source>
        <dbReference type="EMBL" id="EFR88756.1"/>
    </source>
</evidence>
<gene>
    <name evidence="2" type="ORF">NT05LM_0633</name>
</gene>
<keyword evidence="1" id="KW-0472">Membrane</keyword>
<feature type="transmembrane region" description="Helical" evidence="1">
    <location>
        <begin position="6"/>
        <end position="28"/>
    </location>
</feature>
<comment type="caution">
    <text evidence="2">The sequence shown here is derived from an EMBL/GenBank/DDBJ whole genome shotgun (WGS) entry which is preliminary data.</text>
</comment>
<feature type="transmembrane region" description="Helical" evidence="1">
    <location>
        <begin position="138"/>
        <end position="161"/>
    </location>
</feature>
<dbReference type="EMBL" id="ADXF01000330">
    <property type="protein sequence ID" value="EFR88756.1"/>
    <property type="molecule type" value="Genomic_DNA"/>
</dbReference>
<feature type="transmembrane region" description="Helical" evidence="1">
    <location>
        <begin position="232"/>
        <end position="255"/>
    </location>
</feature>
<name>A0ABP2K2C1_9LIST</name>
<dbReference type="Proteomes" id="UP000003412">
    <property type="component" value="Chromosome"/>
</dbReference>
<evidence type="ECO:0000256" key="1">
    <source>
        <dbReference type="SAM" id="Phobius"/>
    </source>
</evidence>
<organism evidence="2 3">
    <name type="scientific">Listeria marthii FSL S4-120</name>
    <dbReference type="NCBI Taxonomy" id="702457"/>
    <lineage>
        <taxon>Bacteria</taxon>
        <taxon>Bacillati</taxon>
        <taxon>Bacillota</taxon>
        <taxon>Bacilli</taxon>
        <taxon>Bacillales</taxon>
        <taxon>Listeriaceae</taxon>
        <taxon>Listeria</taxon>
    </lineage>
</organism>
<feature type="transmembrane region" description="Helical" evidence="1">
    <location>
        <begin position="99"/>
        <end position="118"/>
    </location>
</feature>
<proteinExistence type="predicted"/>
<reference evidence="2 3" key="1">
    <citation type="journal article" date="2010" name="Microbiol. Resour. Announc.">
        <title>Comparative genomics of the bacterial genus Listeria: Genome evolution is characterized by limited gene acquisition and limited gene loss.</title>
        <authorList>
            <person name="den Bakker H.C."/>
            <person name="Cummings C.A."/>
            <person name="Ferreira V."/>
            <person name="Vatta P."/>
            <person name="Orsi R.H."/>
            <person name="Degoricija L."/>
            <person name="Barker M."/>
            <person name="Petrauskene O."/>
            <person name="Furtado M.R."/>
            <person name="Wiedmann M."/>
        </authorList>
    </citation>
    <scope>NUCLEOTIDE SEQUENCE [LARGE SCALE GENOMIC DNA]</scope>
    <source>
        <strain evidence="2 3">FSL S4-120</strain>
    </source>
</reference>
<sequence>MNSIIFLTKVLGSLLCTLIVFSSVLLLRTEKQLAGKVPKLVSTAISILCILELCYSAVFSFGFFIPWEVRDDATMYQMIIFVIVTSIFLYIFNKNERSNFMIILTIIWCALMTFYVIFLFNHFFLLVQSTEKAAFMNIIISLLCVLVALFSGYILIVYRDFNDDLKTRWKENFVYVICAGIIFCGLSLSYALFVVWDEVFSTNLLLVLTLLSLVFTIALWILCYLKKSCKMIVISIVWGILMCCYIIYLFTIAFIL</sequence>
<keyword evidence="1" id="KW-1133">Transmembrane helix</keyword>
<evidence type="ECO:0000313" key="3">
    <source>
        <dbReference type="Proteomes" id="UP000003412"/>
    </source>
</evidence>
<keyword evidence="1" id="KW-0812">Transmembrane</keyword>
<feature type="transmembrane region" description="Helical" evidence="1">
    <location>
        <begin position="173"/>
        <end position="196"/>
    </location>
</feature>